<comment type="caution">
    <text evidence="1">The sequence shown here is derived from an EMBL/GenBank/DDBJ whole genome shotgun (WGS) entry which is preliminary data.</text>
</comment>
<sequence>MKRCLPACLPPSLPPSLPVPLRRLRSLRQNLYLWKEFNTTIIRGHCNNNDNILLNYLSPAPAQQHAPHTPACLEGRPEEAAGVRGFVSGSAGEVHRGALIAANGVWQLKRRDPFTLSRSASSASAHPPLPSLTWHSALHSPRSCHAPIVPLPHHTVPSLQPLQATARASHRCHSVLTGHKTLGKQVGCMQASTRAPLQAGLCLPGDPRADSQTRLRSRLVPARRVETGAKWPQAGRRHPATACV</sequence>
<evidence type="ECO:0000313" key="2">
    <source>
        <dbReference type="Proteomes" id="UP000324222"/>
    </source>
</evidence>
<proteinExistence type="predicted"/>
<keyword evidence="2" id="KW-1185">Reference proteome</keyword>
<organism evidence="1 2">
    <name type="scientific">Portunus trituberculatus</name>
    <name type="common">Swimming crab</name>
    <name type="synonym">Neptunus trituberculatus</name>
    <dbReference type="NCBI Taxonomy" id="210409"/>
    <lineage>
        <taxon>Eukaryota</taxon>
        <taxon>Metazoa</taxon>
        <taxon>Ecdysozoa</taxon>
        <taxon>Arthropoda</taxon>
        <taxon>Crustacea</taxon>
        <taxon>Multicrustacea</taxon>
        <taxon>Malacostraca</taxon>
        <taxon>Eumalacostraca</taxon>
        <taxon>Eucarida</taxon>
        <taxon>Decapoda</taxon>
        <taxon>Pleocyemata</taxon>
        <taxon>Brachyura</taxon>
        <taxon>Eubrachyura</taxon>
        <taxon>Portunoidea</taxon>
        <taxon>Portunidae</taxon>
        <taxon>Portuninae</taxon>
        <taxon>Portunus</taxon>
    </lineage>
</organism>
<dbReference type="AlphaFoldDB" id="A0A5B7D4R0"/>
<dbReference type="EMBL" id="VSRR010000498">
    <property type="protein sequence ID" value="MPC16345.1"/>
    <property type="molecule type" value="Genomic_DNA"/>
</dbReference>
<reference evidence="1 2" key="1">
    <citation type="submission" date="2019-05" db="EMBL/GenBank/DDBJ databases">
        <title>Another draft genome of Portunus trituberculatus and its Hox gene families provides insights of decapod evolution.</title>
        <authorList>
            <person name="Jeong J.-H."/>
            <person name="Song I."/>
            <person name="Kim S."/>
            <person name="Choi T."/>
            <person name="Kim D."/>
            <person name="Ryu S."/>
            <person name="Kim W."/>
        </authorList>
    </citation>
    <scope>NUCLEOTIDE SEQUENCE [LARGE SCALE GENOMIC DNA]</scope>
    <source>
        <tissue evidence="1">Muscle</tissue>
    </source>
</reference>
<name>A0A5B7D4R0_PORTR</name>
<evidence type="ECO:0000313" key="1">
    <source>
        <dbReference type="EMBL" id="MPC16345.1"/>
    </source>
</evidence>
<dbReference type="Proteomes" id="UP000324222">
    <property type="component" value="Unassembled WGS sequence"/>
</dbReference>
<protein>
    <submittedName>
        <fullName evidence="1">Uncharacterized protein</fullName>
    </submittedName>
</protein>
<accession>A0A5B7D4R0</accession>
<gene>
    <name evidence="1" type="ORF">E2C01_009168</name>
</gene>